<keyword evidence="10" id="KW-0407">Ion channel</keyword>
<evidence type="ECO:0000256" key="9">
    <source>
        <dbReference type="ARBA" id="ARBA00023136"/>
    </source>
</evidence>
<evidence type="ECO:0000256" key="8">
    <source>
        <dbReference type="ARBA" id="ARBA00023065"/>
    </source>
</evidence>
<dbReference type="PANTHER" id="PTHR21522:SF32">
    <property type="entry name" value="OTOPETRIN-2"/>
    <property type="match status" value="1"/>
</dbReference>
<feature type="transmembrane region" description="Helical" evidence="11">
    <location>
        <begin position="128"/>
        <end position="149"/>
    </location>
</feature>
<evidence type="ECO:0000256" key="1">
    <source>
        <dbReference type="ARBA" id="ARBA00004651"/>
    </source>
</evidence>
<comment type="caution">
    <text evidence="12">The sequence shown here is derived from an EMBL/GenBank/DDBJ whole genome shotgun (WGS) entry which is preliminary data.</text>
</comment>
<feature type="transmembrane region" description="Helical" evidence="11">
    <location>
        <begin position="401"/>
        <end position="425"/>
    </location>
</feature>
<feature type="transmembrane region" description="Helical" evidence="11">
    <location>
        <begin position="354"/>
        <end position="380"/>
    </location>
</feature>
<keyword evidence="8" id="KW-0406">Ion transport</keyword>
<organism evidence="12 13">
    <name type="scientific">Candidula unifasciata</name>
    <dbReference type="NCBI Taxonomy" id="100452"/>
    <lineage>
        <taxon>Eukaryota</taxon>
        <taxon>Metazoa</taxon>
        <taxon>Spiralia</taxon>
        <taxon>Lophotrochozoa</taxon>
        <taxon>Mollusca</taxon>
        <taxon>Gastropoda</taxon>
        <taxon>Heterobranchia</taxon>
        <taxon>Euthyneura</taxon>
        <taxon>Panpulmonata</taxon>
        <taxon>Eupulmonata</taxon>
        <taxon>Stylommatophora</taxon>
        <taxon>Helicina</taxon>
        <taxon>Helicoidea</taxon>
        <taxon>Geomitridae</taxon>
        <taxon>Candidula</taxon>
    </lineage>
</organism>
<comment type="subcellular location">
    <subcellularLocation>
        <location evidence="1">Cell membrane</location>
        <topology evidence="1">Multi-pass membrane protein</topology>
    </subcellularLocation>
</comment>
<feature type="transmembrane region" description="Helical" evidence="11">
    <location>
        <begin position="91"/>
        <end position="116"/>
    </location>
</feature>
<feature type="transmembrane region" description="Helical" evidence="11">
    <location>
        <begin position="259"/>
        <end position="280"/>
    </location>
</feature>
<feature type="transmembrane region" description="Helical" evidence="11">
    <location>
        <begin position="327"/>
        <end position="348"/>
    </location>
</feature>
<keyword evidence="13" id="KW-1185">Reference proteome</keyword>
<evidence type="ECO:0000256" key="7">
    <source>
        <dbReference type="ARBA" id="ARBA00022989"/>
    </source>
</evidence>
<keyword evidence="9 11" id="KW-0472">Membrane</keyword>
<keyword evidence="4" id="KW-1003">Cell membrane</keyword>
<evidence type="ECO:0000256" key="3">
    <source>
        <dbReference type="ARBA" id="ARBA00022448"/>
    </source>
</evidence>
<dbReference type="Pfam" id="PF03189">
    <property type="entry name" value="Otopetrin"/>
    <property type="match status" value="1"/>
</dbReference>
<dbReference type="EMBL" id="CAJHNH020000854">
    <property type="protein sequence ID" value="CAG5120204.1"/>
    <property type="molecule type" value="Genomic_DNA"/>
</dbReference>
<dbReference type="GO" id="GO:0015252">
    <property type="term" value="F:proton channel activity"/>
    <property type="evidence" value="ECO:0007669"/>
    <property type="project" value="InterPro"/>
</dbReference>
<evidence type="ECO:0000256" key="10">
    <source>
        <dbReference type="ARBA" id="ARBA00023303"/>
    </source>
</evidence>
<evidence type="ECO:0000256" key="11">
    <source>
        <dbReference type="SAM" id="Phobius"/>
    </source>
</evidence>
<proteinExistence type="inferred from homology"/>
<keyword evidence="6" id="KW-0375">Hydrogen ion transport</keyword>
<dbReference type="InterPro" id="IPR004878">
    <property type="entry name" value="Otopetrin"/>
</dbReference>
<evidence type="ECO:0000256" key="6">
    <source>
        <dbReference type="ARBA" id="ARBA00022781"/>
    </source>
</evidence>
<gene>
    <name evidence="12" type="ORF">CUNI_LOCUS5762</name>
</gene>
<reference evidence="12" key="1">
    <citation type="submission" date="2021-04" db="EMBL/GenBank/DDBJ databases">
        <authorList>
            <consortium name="Molecular Ecology Group"/>
        </authorList>
    </citation>
    <scope>NUCLEOTIDE SEQUENCE</scope>
</reference>
<evidence type="ECO:0008006" key="14">
    <source>
        <dbReference type="Google" id="ProtNLM"/>
    </source>
</evidence>
<comment type="similarity">
    <text evidence="2">Belongs to the otopetrin family.</text>
</comment>
<dbReference type="OrthoDB" id="6429739at2759"/>
<feature type="transmembrane region" description="Helical" evidence="11">
    <location>
        <begin position="431"/>
        <end position="453"/>
    </location>
</feature>
<dbReference type="AlphaFoldDB" id="A0A8S3YSY8"/>
<protein>
    <recommendedName>
        <fullName evidence="14">Otopetrin-2</fullName>
    </recommendedName>
</protein>
<keyword evidence="3" id="KW-0813">Transport</keyword>
<keyword evidence="5 11" id="KW-0812">Transmembrane</keyword>
<evidence type="ECO:0000256" key="4">
    <source>
        <dbReference type="ARBA" id="ARBA00022475"/>
    </source>
</evidence>
<dbReference type="GO" id="GO:0005886">
    <property type="term" value="C:plasma membrane"/>
    <property type="evidence" value="ECO:0007669"/>
    <property type="project" value="UniProtKB-SubCell"/>
</dbReference>
<feature type="transmembrane region" description="Helical" evidence="11">
    <location>
        <begin position="161"/>
        <end position="183"/>
    </location>
</feature>
<evidence type="ECO:0000313" key="13">
    <source>
        <dbReference type="Proteomes" id="UP000678393"/>
    </source>
</evidence>
<dbReference type="PANTHER" id="PTHR21522">
    <property type="entry name" value="PROTON CHANNEL OTOP"/>
    <property type="match status" value="1"/>
</dbReference>
<name>A0A8S3YSY8_9EUPU</name>
<evidence type="ECO:0000313" key="12">
    <source>
        <dbReference type="EMBL" id="CAG5120204.1"/>
    </source>
</evidence>
<feature type="transmembrane region" description="Helical" evidence="11">
    <location>
        <begin position="502"/>
        <end position="524"/>
    </location>
</feature>
<keyword evidence="7 11" id="KW-1133">Transmembrane helix</keyword>
<accession>A0A8S3YSY8</accession>
<sequence length="560" mass="63212">MAFLVYVYTYLLRKEESFLQAIPRTISRTLSRTFSRSSVRSRSSVASEKSVSMAGKPLVRGNSNLSVSASSYRRRRKIVYNPEVSKHTGSFYLRVGVIGFGIGSMIHSALTFGHYFEVSHLDSHCSGAIQAIKPLAHLCFTFVQMYFIFMNSKMCVHKYKTLAHFGLMHMSCTNICVWLRSIAVETLQVIKVDRRDTYNAMVKAYEEYKEDAEDDSDEKEPIQSLEEYMQGRLCLIGTMSEINCRWDAMLGKIVESSSVYLYPCIIQYSLICACVLYVMWSNVGDGNNGVKRTDSCSDVDTLDSDDDSEDENAHHKMSIDCAASSKGLFLGILLFVIAVVCIVCFYVLTTAHFIYIFDALFAGHVSEEIILVVAFFATAIAAFQMRQMRFSGHRTVGIEEILSLVSISGLGLYGIWSIIAAVFYLDTLHGRLTLITNLFMLIQAGAQATFTLATLRASARNHEQLREKPGRQCVTFLIICNFALWVVNTFETQRIEYNQTQVNFYGTTAWAIFSHISVPLGIYFRFNATVNLSIVWKKAWKKKETDGRNHTDVLHSSSHA</sequence>
<evidence type="ECO:0000256" key="2">
    <source>
        <dbReference type="ARBA" id="ARBA00006513"/>
    </source>
</evidence>
<evidence type="ECO:0000256" key="5">
    <source>
        <dbReference type="ARBA" id="ARBA00022692"/>
    </source>
</evidence>
<dbReference type="Proteomes" id="UP000678393">
    <property type="component" value="Unassembled WGS sequence"/>
</dbReference>